<evidence type="ECO:0000256" key="2">
    <source>
        <dbReference type="ARBA" id="ARBA00009977"/>
    </source>
</evidence>
<evidence type="ECO:0000256" key="1">
    <source>
        <dbReference type="ARBA" id="ARBA00004167"/>
    </source>
</evidence>
<protein>
    <submittedName>
        <fullName evidence="9">Uncharacterized protein</fullName>
    </submittedName>
</protein>
<keyword evidence="10" id="KW-1185">Reference proteome</keyword>
<dbReference type="GO" id="GO:0006865">
    <property type="term" value="P:amino acid transport"/>
    <property type="evidence" value="ECO:0007669"/>
    <property type="project" value="UniProtKB-KW"/>
</dbReference>
<reference evidence="9" key="1">
    <citation type="submission" date="2023-04" db="EMBL/GenBank/DDBJ databases">
        <authorList>
            <person name="Vijverberg K."/>
            <person name="Xiong W."/>
            <person name="Schranz E."/>
        </authorList>
    </citation>
    <scope>NUCLEOTIDE SEQUENCE</scope>
</reference>
<dbReference type="InterPro" id="IPR040359">
    <property type="entry name" value="GDU"/>
</dbReference>
<evidence type="ECO:0000256" key="8">
    <source>
        <dbReference type="SAM" id="Phobius"/>
    </source>
</evidence>
<evidence type="ECO:0000256" key="6">
    <source>
        <dbReference type="ARBA" id="ARBA00022989"/>
    </source>
</evidence>
<name>A0AA35YZY2_LACSI</name>
<dbReference type="GO" id="GO:0080143">
    <property type="term" value="P:regulation of amino acid export"/>
    <property type="evidence" value="ECO:0007669"/>
    <property type="project" value="InterPro"/>
</dbReference>
<evidence type="ECO:0000313" key="9">
    <source>
        <dbReference type="EMBL" id="CAI9283129.1"/>
    </source>
</evidence>
<comment type="similarity">
    <text evidence="2">Belongs to the GLUTAMINE DUMPER 1 (TC 9.B.60) family.</text>
</comment>
<proteinExistence type="inferred from homology"/>
<keyword evidence="7 8" id="KW-0472">Membrane</keyword>
<dbReference type="GO" id="GO:0016020">
    <property type="term" value="C:membrane"/>
    <property type="evidence" value="ECO:0007669"/>
    <property type="project" value="UniProtKB-SubCell"/>
</dbReference>
<accession>A0AA35YZY2</accession>
<keyword evidence="6 8" id="KW-1133">Transmembrane helix</keyword>
<evidence type="ECO:0000256" key="5">
    <source>
        <dbReference type="ARBA" id="ARBA00022970"/>
    </source>
</evidence>
<evidence type="ECO:0000256" key="4">
    <source>
        <dbReference type="ARBA" id="ARBA00022692"/>
    </source>
</evidence>
<comment type="subcellular location">
    <subcellularLocation>
        <location evidence="1">Membrane</location>
        <topology evidence="1">Single-pass membrane protein</topology>
    </subcellularLocation>
</comment>
<feature type="transmembrane region" description="Helical" evidence="8">
    <location>
        <begin position="17"/>
        <end position="40"/>
    </location>
</feature>
<keyword evidence="4 8" id="KW-0812">Transmembrane</keyword>
<sequence>MDTIKPRPPFWTFDSPLIYIFGGITLLLVLIMVALLMVIYTDRNRRLAAGGDRNLEGGGGSLKRMYEAANEADVSPKIVVIMAGYELPTYLATPTDVLRNATHIISQFLIH</sequence>
<evidence type="ECO:0000313" key="10">
    <source>
        <dbReference type="Proteomes" id="UP001177003"/>
    </source>
</evidence>
<dbReference type="PANTHER" id="PTHR33228:SF76">
    <property type="entry name" value="PROTEIN GLUTAMINE DUMPER 7"/>
    <property type="match status" value="1"/>
</dbReference>
<dbReference type="Proteomes" id="UP001177003">
    <property type="component" value="Chromosome 4"/>
</dbReference>
<dbReference type="EMBL" id="OX465080">
    <property type="protein sequence ID" value="CAI9283129.1"/>
    <property type="molecule type" value="Genomic_DNA"/>
</dbReference>
<evidence type="ECO:0000256" key="3">
    <source>
        <dbReference type="ARBA" id="ARBA00022448"/>
    </source>
</evidence>
<gene>
    <name evidence="9" type="ORF">LSALG_LOCUS22738</name>
</gene>
<evidence type="ECO:0000256" key="7">
    <source>
        <dbReference type="ARBA" id="ARBA00023136"/>
    </source>
</evidence>
<dbReference type="PANTHER" id="PTHR33228">
    <property type="entry name" value="PROTEIN GLUTAMINE DUMPER 4-RELATED"/>
    <property type="match status" value="1"/>
</dbReference>
<keyword evidence="3" id="KW-0813">Transport</keyword>
<keyword evidence="5" id="KW-0029">Amino-acid transport</keyword>
<organism evidence="9 10">
    <name type="scientific">Lactuca saligna</name>
    <name type="common">Willowleaf lettuce</name>
    <dbReference type="NCBI Taxonomy" id="75948"/>
    <lineage>
        <taxon>Eukaryota</taxon>
        <taxon>Viridiplantae</taxon>
        <taxon>Streptophyta</taxon>
        <taxon>Embryophyta</taxon>
        <taxon>Tracheophyta</taxon>
        <taxon>Spermatophyta</taxon>
        <taxon>Magnoliopsida</taxon>
        <taxon>eudicotyledons</taxon>
        <taxon>Gunneridae</taxon>
        <taxon>Pentapetalae</taxon>
        <taxon>asterids</taxon>
        <taxon>campanulids</taxon>
        <taxon>Asterales</taxon>
        <taxon>Asteraceae</taxon>
        <taxon>Cichorioideae</taxon>
        <taxon>Cichorieae</taxon>
        <taxon>Lactucinae</taxon>
        <taxon>Lactuca</taxon>
    </lineage>
</organism>
<dbReference type="AlphaFoldDB" id="A0AA35YZY2"/>